<feature type="transmembrane region" description="Helical" evidence="1">
    <location>
        <begin position="83"/>
        <end position="104"/>
    </location>
</feature>
<keyword evidence="1" id="KW-0472">Membrane</keyword>
<feature type="transmembrane region" description="Helical" evidence="1">
    <location>
        <begin position="51"/>
        <end position="71"/>
    </location>
</feature>
<accession>A0AAD7D3W0</accession>
<dbReference type="EMBL" id="JARKIE010000140">
    <property type="protein sequence ID" value="KAJ7677278.1"/>
    <property type="molecule type" value="Genomic_DNA"/>
</dbReference>
<protein>
    <recommendedName>
        <fullName evidence="2">DUF6533 domain-containing protein</fullName>
    </recommendedName>
</protein>
<evidence type="ECO:0000313" key="4">
    <source>
        <dbReference type="Proteomes" id="UP001221757"/>
    </source>
</evidence>
<comment type="caution">
    <text evidence="3">The sequence shown here is derived from an EMBL/GenBank/DDBJ whole genome shotgun (WGS) entry which is preliminary data.</text>
</comment>
<proteinExistence type="predicted"/>
<keyword evidence="1" id="KW-0812">Transmembrane</keyword>
<evidence type="ECO:0000259" key="2">
    <source>
        <dbReference type="Pfam" id="PF20151"/>
    </source>
</evidence>
<name>A0AAD7D3W0_MYCRO</name>
<keyword evidence="1" id="KW-1133">Transmembrane helix</keyword>
<gene>
    <name evidence="3" type="ORF">B0H17DRAFT_1079818</name>
</gene>
<feature type="transmembrane region" description="Helical" evidence="1">
    <location>
        <begin position="13"/>
        <end position="30"/>
    </location>
</feature>
<feature type="domain" description="DUF6533" evidence="2">
    <location>
        <begin position="16"/>
        <end position="61"/>
    </location>
</feature>
<sequence>MASPSSLISDLQVVSYVKASFLTLLAYDTVLNFDREYRYVWKSRWSVIKFLYLWTRYSAFIDTIIAVQERLDLHRNPSSCNHIMAFTTIFASTGIAVSEIILMIRTHALYERSKKLLVFFIVMWVSISAVNIWAVLQWTQSFKVQAAPSDISACYLGSLSDIGLVCYASLVAAETVLVILTLWKAIQTSTHQRTRLVTSFYRDGVLFYLAILSFSIANVVILFLAPPGLNLIADTPLRVMHSVLCCHLVTHVRAIAAEEETTEMSGPKSYMEFAPARSGDSSV</sequence>
<keyword evidence="4" id="KW-1185">Reference proteome</keyword>
<feature type="transmembrane region" description="Helical" evidence="1">
    <location>
        <begin position="204"/>
        <end position="225"/>
    </location>
</feature>
<dbReference type="InterPro" id="IPR045340">
    <property type="entry name" value="DUF6533"/>
</dbReference>
<organism evidence="3 4">
    <name type="scientific">Mycena rosella</name>
    <name type="common">Pink bonnet</name>
    <name type="synonym">Agaricus rosellus</name>
    <dbReference type="NCBI Taxonomy" id="1033263"/>
    <lineage>
        <taxon>Eukaryota</taxon>
        <taxon>Fungi</taxon>
        <taxon>Dikarya</taxon>
        <taxon>Basidiomycota</taxon>
        <taxon>Agaricomycotina</taxon>
        <taxon>Agaricomycetes</taxon>
        <taxon>Agaricomycetidae</taxon>
        <taxon>Agaricales</taxon>
        <taxon>Marasmiineae</taxon>
        <taxon>Mycenaceae</taxon>
        <taxon>Mycena</taxon>
    </lineage>
</organism>
<dbReference type="Pfam" id="PF20151">
    <property type="entry name" value="DUF6533"/>
    <property type="match status" value="1"/>
</dbReference>
<evidence type="ECO:0000313" key="3">
    <source>
        <dbReference type="EMBL" id="KAJ7677278.1"/>
    </source>
</evidence>
<dbReference type="AlphaFoldDB" id="A0AAD7D3W0"/>
<dbReference type="Proteomes" id="UP001221757">
    <property type="component" value="Unassembled WGS sequence"/>
</dbReference>
<reference evidence="3" key="1">
    <citation type="submission" date="2023-03" db="EMBL/GenBank/DDBJ databases">
        <title>Massive genome expansion in bonnet fungi (Mycena s.s.) driven by repeated elements and novel gene families across ecological guilds.</title>
        <authorList>
            <consortium name="Lawrence Berkeley National Laboratory"/>
            <person name="Harder C.B."/>
            <person name="Miyauchi S."/>
            <person name="Viragh M."/>
            <person name="Kuo A."/>
            <person name="Thoen E."/>
            <person name="Andreopoulos B."/>
            <person name="Lu D."/>
            <person name="Skrede I."/>
            <person name="Drula E."/>
            <person name="Henrissat B."/>
            <person name="Morin E."/>
            <person name="Kohler A."/>
            <person name="Barry K."/>
            <person name="LaButti K."/>
            <person name="Morin E."/>
            <person name="Salamov A."/>
            <person name="Lipzen A."/>
            <person name="Mereny Z."/>
            <person name="Hegedus B."/>
            <person name="Baldrian P."/>
            <person name="Stursova M."/>
            <person name="Weitz H."/>
            <person name="Taylor A."/>
            <person name="Grigoriev I.V."/>
            <person name="Nagy L.G."/>
            <person name="Martin F."/>
            <person name="Kauserud H."/>
        </authorList>
    </citation>
    <scope>NUCLEOTIDE SEQUENCE</scope>
    <source>
        <strain evidence="3">CBHHK067</strain>
    </source>
</reference>
<feature type="transmembrane region" description="Helical" evidence="1">
    <location>
        <begin position="116"/>
        <end position="136"/>
    </location>
</feature>
<evidence type="ECO:0000256" key="1">
    <source>
        <dbReference type="SAM" id="Phobius"/>
    </source>
</evidence>
<feature type="transmembrane region" description="Helical" evidence="1">
    <location>
        <begin position="162"/>
        <end position="183"/>
    </location>
</feature>